<comment type="caution">
    <text evidence="2">The sequence shown here is derived from an EMBL/GenBank/DDBJ whole genome shotgun (WGS) entry which is preliminary data.</text>
</comment>
<gene>
    <name evidence="2" type="ORF">WMO66_07630</name>
</gene>
<dbReference type="InterPro" id="IPR002509">
    <property type="entry name" value="NODB_dom"/>
</dbReference>
<reference evidence="2 3" key="1">
    <citation type="submission" date="2024-03" db="EMBL/GenBank/DDBJ databases">
        <title>Human intestinal bacterial collection.</title>
        <authorList>
            <person name="Pauvert C."/>
            <person name="Hitch T.C.A."/>
            <person name="Clavel T."/>
        </authorList>
    </citation>
    <scope>NUCLEOTIDE SEQUENCE [LARGE SCALE GENOMIC DNA]</scope>
    <source>
        <strain evidence="2 3">CLA-AA-H192</strain>
    </source>
</reference>
<dbReference type="Proteomes" id="UP001491552">
    <property type="component" value="Unassembled WGS sequence"/>
</dbReference>
<dbReference type="SUPFAM" id="SSF88713">
    <property type="entry name" value="Glycoside hydrolase/deacetylase"/>
    <property type="match status" value="1"/>
</dbReference>
<dbReference type="InterPro" id="IPR011330">
    <property type="entry name" value="Glyco_hydro/deAcase_b/a-brl"/>
</dbReference>
<name>A0ABV1G752_9FIRM</name>
<sequence>MQLRAGIYPSRHPEQTDGWRILCEQEKTPHFLTTERPDCPVLLCEGETPVWLPDYLQEGGIAVLSGMHPEELPFPTDYIGTAALEFADLTELDCGTPRIASLVPVYAGSGIGLLRLHESRKIKCGLHPDEYPAVVWQSVGKGGCWYTGIPFSELICALGDTLRRTTPDSDFTERITSVDKHLLLRAMRELLIRSYGKRGLPYVYLHYYPGNYQSVFVFRVDIDGIYGDHLRRISDAAKKAGIRVTFYTNKSLCEPEAERLRDIDPSHDIGCHADVHNLFTTQEENFRNVHDCRAWMKELGIDYTTGFVAPRGMWNFALNRALEEDGVTYTSDFGYAVFGLPFYPYDHGTRMAVKQLPVDPFSTERAVAKAEEEGTALPEGSVTDYFCRSVRRQAEAGLPVILYSHPQHFGLLAEETFPRLAEAVRALPLWHATMGELDAWWQKRDGADYAAFWEDSLTVTGDLPENVSIRVIEPKGE</sequence>
<dbReference type="RefSeq" id="WP_349135820.1">
    <property type="nucleotide sequence ID" value="NZ_JBBMFF010000214.1"/>
</dbReference>
<organism evidence="2 3">
    <name type="scientific">Faecousia intestinalis</name>
    <dbReference type="NCBI Taxonomy" id="3133167"/>
    <lineage>
        <taxon>Bacteria</taxon>
        <taxon>Bacillati</taxon>
        <taxon>Bacillota</taxon>
        <taxon>Clostridia</taxon>
        <taxon>Eubacteriales</taxon>
        <taxon>Oscillospiraceae</taxon>
        <taxon>Faecousia</taxon>
    </lineage>
</organism>
<dbReference type="Pfam" id="PF01522">
    <property type="entry name" value="Polysacc_deac_1"/>
    <property type="match status" value="1"/>
</dbReference>
<proteinExistence type="predicted"/>
<dbReference type="Gene3D" id="3.20.20.370">
    <property type="entry name" value="Glycoside hydrolase/deacetylase"/>
    <property type="match status" value="1"/>
</dbReference>
<dbReference type="EMBL" id="JBBMFF010000214">
    <property type="protein sequence ID" value="MEQ2511113.1"/>
    <property type="molecule type" value="Genomic_DNA"/>
</dbReference>
<evidence type="ECO:0000313" key="3">
    <source>
        <dbReference type="Proteomes" id="UP001491552"/>
    </source>
</evidence>
<accession>A0ABV1G752</accession>
<evidence type="ECO:0000313" key="2">
    <source>
        <dbReference type="EMBL" id="MEQ2511113.1"/>
    </source>
</evidence>
<keyword evidence="3" id="KW-1185">Reference proteome</keyword>
<protein>
    <submittedName>
        <fullName evidence="2">Polysaccharide deacetylase family protein</fullName>
    </submittedName>
</protein>
<feature type="domain" description="NodB homology" evidence="1">
    <location>
        <begin position="226"/>
        <end position="329"/>
    </location>
</feature>
<evidence type="ECO:0000259" key="1">
    <source>
        <dbReference type="Pfam" id="PF01522"/>
    </source>
</evidence>